<dbReference type="PANTHER" id="PTHR43798:SF33">
    <property type="entry name" value="HYDROLASE, PUTATIVE (AFU_ORTHOLOGUE AFUA_2G14860)-RELATED"/>
    <property type="match status" value="1"/>
</dbReference>
<keyword evidence="4" id="KW-0031">Aminopeptidase</keyword>
<dbReference type="PANTHER" id="PTHR43798">
    <property type="entry name" value="MONOACYLGLYCEROL LIPASE"/>
    <property type="match status" value="1"/>
</dbReference>
<dbReference type="SUPFAM" id="SSF53474">
    <property type="entry name" value="alpha/beta-Hydrolases"/>
    <property type="match status" value="1"/>
</dbReference>
<evidence type="ECO:0000259" key="3">
    <source>
        <dbReference type="Pfam" id="PF00561"/>
    </source>
</evidence>
<comment type="caution">
    <text evidence="4">The sequence shown here is derived from an EMBL/GenBank/DDBJ whole genome shotgun (WGS) entry which is preliminary data.</text>
</comment>
<dbReference type="EC" id="3.4.11.5" evidence="4"/>
<proteinExistence type="inferred from homology"/>
<dbReference type="RefSeq" id="WP_079422529.1">
    <property type="nucleotide sequence ID" value="NZ_MZGV01000008.1"/>
</dbReference>
<evidence type="ECO:0000313" key="5">
    <source>
        <dbReference type="Proteomes" id="UP000190080"/>
    </source>
</evidence>
<keyword evidence="2 4" id="KW-0378">Hydrolase</keyword>
<dbReference type="GO" id="GO:0006508">
    <property type="term" value="P:proteolysis"/>
    <property type="evidence" value="ECO:0007669"/>
    <property type="project" value="InterPro"/>
</dbReference>
<keyword evidence="4" id="KW-0645">Protease</keyword>
<dbReference type="EMBL" id="MZGV01000008">
    <property type="protein sequence ID" value="OPJ63599.1"/>
    <property type="molecule type" value="Genomic_DNA"/>
</dbReference>
<comment type="similarity">
    <text evidence="1">Belongs to the peptidase S33 family.</text>
</comment>
<dbReference type="InterPro" id="IPR050266">
    <property type="entry name" value="AB_hydrolase_sf"/>
</dbReference>
<dbReference type="AlphaFoldDB" id="A0A1V4IUK5"/>
<dbReference type="InterPro" id="IPR029058">
    <property type="entry name" value="AB_hydrolase_fold"/>
</dbReference>
<sequence length="287" mass="34133">MEEKMIAMRDGKRIYTRIYNNGHKKTILYLHGGPGLSCYTFQHEAELLAEYMNVILIDQRGVLRSEKIYNENEFSVDTIIEDCEDLRRNLKIDRWSVLGQSFGGYLALMYEVKYPEYIEKLVFENPSFDLLYAVKSFYRKAIRILRNSGFEQSAKEIENYVLKNNNFKELVFNWLTISYTIREEVFYDKPWNELPEEHWANSYMHLQKIITDPEIYKDSLQFIKQIQCPSLLIKGEHDCVLSNEYMNLYLDNVDEAKLTVVKDCGIFIHLNKPEKYRDIVVDFVCRD</sequence>
<evidence type="ECO:0000256" key="1">
    <source>
        <dbReference type="ARBA" id="ARBA00010088"/>
    </source>
</evidence>
<evidence type="ECO:0000256" key="2">
    <source>
        <dbReference type="ARBA" id="ARBA00022801"/>
    </source>
</evidence>
<reference evidence="4 5" key="1">
    <citation type="submission" date="2017-03" db="EMBL/GenBank/DDBJ databases">
        <title>Genome sequence of Clostridium oryzae DSM 28571.</title>
        <authorList>
            <person name="Poehlein A."/>
            <person name="Daniel R."/>
        </authorList>
    </citation>
    <scope>NUCLEOTIDE SEQUENCE [LARGE SCALE GENOMIC DNA]</scope>
    <source>
        <strain evidence="4 5">DSM 28571</strain>
    </source>
</reference>
<dbReference type="InterPro" id="IPR000073">
    <property type="entry name" value="AB_hydrolase_1"/>
</dbReference>
<dbReference type="Proteomes" id="UP000190080">
    <property type="component" value="Unassembled WGS sequence"/>
</dbReference>
<dbReference type="Pfam" id="PF00561">
    <property type="entry name" value="Abhydrolase_1"/>
    <property type="match status" value="1"/>
</dbReference>
<accession>A0A1V4IUK5</accession>
<dbReference type="OrthoDB" id="53505at2"/>
<dbReference type="PRINTS" id="PR00793">
    <property type="entry name" value="PROAMNOPTASE"/>
</dbReference>
<protein>
    <submittedName>
        <fullName evidence="4">Proline iminopeptidase</fullName>
        <ecNumber evidence="4">3.4.11.5</ecNumber>
    </submittedName>
</protein>
<dbReference type="STRING" id="1450648.CLORY_11070"/>
<gene>
    <name evidence="4" type="primary">pip_1</name>
    <name evidence="4" type="ORF">CLORY_11070</name>
</gene>
<feature type="domain" description="AB hydrolase-1" evidence="3">
    <location>
        <begin position="26"/>
        <end position="273"/>
    </location>
</feature>
<evidence type="ECO:0000313" key="4">
    <source>
        <dbReference type="EMBL" id="OPJ63599.1"/>
    </source>
</evidence>
<dbReference type="Gene3D" id="3.40.50.1820">
    <property type="entry name" value="alpha/beta hydrolase"/>
    <property type="match status" value="1"/>
</dbReference>
<dbReference type="GO" id="GO:0004177">
    <property type="term" value="F:aminopeptidase activity"/>
    <property type="evidence" value="ECO:0007669"/>
    <property type="project" value="UniProtKB-KW"/>
</dbReference>
<organism evidence="4 5">
    <name type="scientific">Clostridium oryzae</name>
    <dbReference type="NCBI Taxonomy" id="1450648"/>
    <lineage>
        <taxon>Bacteria</taxon>
        <taxon>Bacillati</taxon>
        <taxon>Bacillota</taxon>
        <taxon>Clostridia</taxon>
        <taxon>Eubacteriales</taxon>
        <taxon>Clostridiaceae</taxon>
        <taxon>Clostridium</taxon>
    </lineage>
</organism>
<name>A0A1V4IUK5_9CLOT</name>
<dbReference type="GO" id="GO:0016020">
    <property type="term" value="C:membrane"/>
    <property type="evidence" value="ECO:0007669"/>
    <property type="project" value="TreeGrafter"/>
</dbReference>
<keyword evidence="5" id="KW-1185">Reference proteome</keyword>
<dbReference type="InterPro" id="IPR002410">
    <property type="entry name" value="Peptidase_S33"/>
</dbReference>